<dbReference type="Pfam" id="PF06161">
    <property type="entry name" value="DUF975"/>
    <property type="match status" value="1"/>
</dbReference>
<dbReference type="EMBL" id="JBHUMQ010000039">
    <property type="protein sequence ID" value="MFD2695251.1"/>
    <property type="molecule type" value="Genomic_DNA"/>
</dbReference>
<dbReference type="RefSeq" id="WP_373689418.1">
    <property type="nucleotide sequence ID" value="NZ_JAMXWM010000007.1"/>
</dbReference>
<evidence type="ECO:0000313" key="1">
    <source>
        <dbReference type="EMBL" id="MFD2695251.1"/>
    </source>
</evidence>
<dbReference type="PANTHER" id="PTHR40076:SF1">
    <property type="entry name" value="MEMBRANE PROTEIN"/>
    <property type="match status" value="1"/>
</dbReference>
<proteinExistence type="predicted"/>
<reference evidence="2" key="1">
    <citation type="journal article" date="2019" name="Int. J. Syst. Evol. Microbiol.">
        <title>The Global Catalogue of Microorganisms (GCM) 10K type strain sequencing project: providing services to taxonomists for standard genome sequencing and annotation.</title>
        <authorList>
            <consortium name="The Broad Institute Genomics Platform"/>
            <consortium name="The Broad Institute Genome Sequencing Center for Infectious Disease"/>
            <person name="Wu L."/>
            <person name="Ma J."/>
        </authorList>
    </citation>
    <scope>NUCLEOTIDE SEQUENCE [LARGE SCALE GENOMIC DNA]</scope>
    <source>
        <strain evidence="2">TISTR 2466</strain>
    </source>
</reference>
<accession>A0ABW5S6I9</accession>
<protein>
    <submittedName>
        <fullName evidence="1">DUF975 family protein</fullName>
    </submittedName>
</protein>
<evidence type="ECO:0000313" key="2">
    <source>
        <dbReference type="Proteomes" id="UP001597399"/>
    </source>
</evidence>
<gene>
    <name evidence="1" type="ORF">ACFSUE_16720</name>
</gene>
<dbReference type="Proteomes" id="UP001597399">
    <property type="component" value="Unassembled WGS sequence"/>
</dbReference>
<organism evidence="1 2">
    <name type="scientific">Sporolactobacillus shoreicorticis</name>
    <dbReference type="NCBI Taxonomy" id="1923877"/>
    <lineage>
        <taxon>Bacteria</taxon>
        <taxon>Bacillati</taxon>
        <taxon>Bacillota</taxon>
        <taxon>Bacilli</taxon>
        <taxon>Bacillales</taxon>
        <taxon>Sporolactobacillaceae</taxon>
        <taxon>Sporolactobacillus</taxon>
    </lineage>
</organism>
<keyword evidence="2" id="KW-1185">Reference proteome</keyword>
<name>A0ABW5S6I9_9BACL</name>
<sequence length="67" mass="7859">MTILILLWFFVLIVPGIIKTFSYAQVYFVLKDHPNYSASKAIKESKKLMKSFKWKFFLLNLSFGGFC</sequence>
<comment type="caution">
    <text evidence="1">The sequence shown here is derived from an EMBL/GenBank/DDBJ whole genome shotgun (WGS) entry which is preliminary data.</text>
</comment>
<dbReference type="InterPro" id="IPR010380">
    <property type="entry name" value="DUF975"/>
</dbReference>
<dbReference type="PANTHER" id="PTHR40076">
    <property type="entry name" value="MEMBRANE PROTEIN-RELATED"/>
    <property type="match status" value="1"/>
</dbReference>